<feature type="compositionally biased region" description="Basic and acidic residues" evidence="1">
    <location>
        <begin position="164"/>
        <end position="175"/>
    </location>
</feature>
<accession>A0A8S5PIH9</accession>
<sequence>MPKSAPHGARRCPARGGNGGSMAQETTPTETEPTNPAQGGDPGQEPDYKALYENALKESRKWESRSKANLKELDELKAAATKTDPTVEERLSALESENASLKASAARSALVDSVAKATGLDRSIVATLNGEDEDALTEQAKAVAAITKPAGGAPKVPEAGGKPEPGKPSKKDILGIEDKKERMAAIAANIDLFK</sequence>
<evidence type="ECO:0000256" key="1">
    <source>
        <dbReference type="SAM" id="MobiDB-lite"/>
    </source>
</evidence>
<feature type="region of interest" description="Disordered" evidence="1">
    <location>
        <begin position="148"/>
        <end position="175"/>
    </location>
</feature>
<organism evidence="2">
    <name type="scientific">Siphoviridae sp. ctwIa5</name>
    <dbReference type="NCBI Taxonomy" id="2825729"/>
    <lineage>
        <taxon>Viruses</taxon>
        <taxon>Duplodnaviria</taxon>
        <taxon>Heunggongvirae</taxon>
        <taxon>Uroviricota</taxon>
        <taxon>Caudoviricetes</taxon>
    </lineage>
</organism>
<feature type="region of interest" description="Disordered" evidence="1">
    <location>
        <begin position="1"/>
        <end position="47"/>
    </location>
</feature>
<protein>
    <submittedName>
        <fullName evidence="2">Protein phosphatase 1 regulatory subunit KINSASE G - I</fullName>
    </submittedName>
</protein>
<reference evidence="2" key="1">
    <citation type="journal article" date="2021" name="Proc. Natl. Acad. Sci. U.S.A.">
        <title>A Catalog of Tens of Thousands of Viruses from Human Metagenomes Reveals Hidden Associations with Chronic Diseases.</title>
        <authorList>
            <person name="Tisza M.J."/>
            <person name="Buck C.B."/>
        </authorList>
    </citation>
    <scope>NUCLEOTIDE SEQUENCE</scope>
    <source>
        <strain evidence="2">CtwIa5</strain>
    </source>
</reference>
<dbReference type="EMBL" id="BK015430">
    <property type="protein sequence ID" value="DAE06201.1"/>
    <property type="molecule type" value="Genomic_DNA"/>
</dbReference>
<name>A0A8S5PIH9_9CAUD</name>
<evidence type="ECO:0000313" key="2">
    <source>
        <dbReference type="EMBL" id="DAE06201.1"/>
    </source>
</evidence>
<proteinExistence type="predicted"/>
<feature type="compositionally biased region" description="Low complexity" evidence="1">
    <location>
        <begin position="25"/>
        <end position="36"/>
    </location>
</feature>